<accession>A0AAD8TQV3</accession>
<feature type="binding site" evidence="15">
    <location>
        <position position="189"/>
    </location>
    <ligand>
        <name>substrate</name>
    </ligand>
</feature>
<dbReference type="InterPro" id="IPR010255">
    <property type="entry name" value="Haem_peroxidase_sf"/>
</dbReference>
<feature type="binding site" evidence="16">
    <location>
        <position position="266"/>
    </location>
    <ligand>
        <name>Ca(2+)</name>
        <dbReference type="ChEBI" id="CHEBI:29108"/>
        <label>2</label>
    </ligand>
</feature>
<dbReference type="Proteomes" id="UP001231189">
    <property type="component" value="Unassembled WGS sequence"/>
</dbReference>
<keyword evidence="8 19" id="KW-0560">Oxidoreductase</keyword>
<dbReference type="GO" id="GO:0042744">
    <property type="term" value="P:hydrogen peroxide catabolic process"/>
    <property type="evidence" value="ECO:0007669"/>
    <property type="project" value="UniProtKB-KW"/>
</dbReference>
<evidence type="ECO:0000313" key="21">
    <source>
        <dbReference type="EMBL" id="KAK1692151.1"/>
    </source>
</evidence>
<keyword evidence="5 19" id="KW-0349">Heme</keyword>
<feature type="chain" id="PRO_5041779922" description="Peroxidase" evidence="19">
    <location>
        <begin position="20"/>
        <end position="358"/>
    </location>
</feature>
<evidence type="ECO:0000256" key="2">
    <source>
        <dbReference type="ARBA" id="ARBA00006873"/>
    </source>
</evidence>
<comment type="similarity">
    <text evidence="19">Belongs to the peroxidase family. Classical plant (class III) peroxidase subfamily.</text>
</comment>
<comment type="subcellular location">
    <subcellularLocation>
        <location evidence="19">Secreted</location>
    </subcellularLocation>
</comment>
<dbReference type="InterPro" id="IPR019793">
    <property type="entry name" value="Peroxidases_heam-ligand_BS"/>
</dbReference>
<gene>
    <name evidence="21" type="ORF">QYE76_008848</name>
</gene>
<protein>
    <recommendedName>
        <fullName evidence="3 19">Peroxidase</fullName>
        <ecNumber evidence="3 19">1.11.1.7</ecNumber>
    </recommendedName>
</protein>
<feature type="active site" description="Proton acceptor" evidence="14">
    <location>
        <position position="94"/>
    </location>
</feature>
<feature type="binding site" description="axial binding residue" evidence="16">
    <location>
        <position position="219"/>
    </location>
    <ligand>
        <name>heme b</name>
        <dbReference type="ChEBI" id="CHEBI:60344"/>
    </ligand>
    <ligandPart>
        <name>Fe</name>
        <dbReference type="ChEBI" id="CHEBI:18248"/>
    </ligandPart>
</feature>
<keyword evidence="11" id="KW-0325">Glycoprotein</keyword>
<keyword evidence="13 19" id="KW-0376">Hydrogen peroxide</keyword>
<dbReference type="SUPFAM" id="SSF48113">
    <property type="entry name" value="Heme-dependent peroxidases"/>
    <property type="match status" value="1"/>
</dbReference>
<dbReference type="PROSITE" id="PS51257">
    <property type="entry name" value="PROKAR_LIPOPROTEIN"/>
    <property type="match status" value="1"/>
</dbReference>
<evidence type="ECO:0000256" key="16">
    <source>
        <dbReference type="PIRSR" id="PIRSR600823-3"/>
    </source>
</evidence>
<keyword evidence="9 16" id="KW-0408">Iron</keyword>
<evidence type="ECO:0000256" key="10">
    <source>
        <dbReference type="ARBA" id="ARBA00023157"/>
    </source>
</evidence>
<keyword evidence="22" id="KW-1185">Reference proteome</keyword>
<dbReference type="InterPro" id="IPR000823">
    <property type="entry name" value="Peroxidase_pln"/>
</dbReference>
<feature type="binding site" evidence="16">
    <location>
        <position position="100"/>
    </location>
    <ligand>
        <name>Ca(2+)</name>
        <dbReference type="ChEBI" id="CHEBI:29108"/>
        <label>1</label>
    </ligand>
</feature>
<dbReference type="PROSITE" id="PS50873">
    <property type="entry name" value="PEROXIDASE_4"/>
    <property type="match status" value="1"/>
</dbReference>
<evidence type="ECO:0000259" key="20">
    <source>
        <dbReference type="PROSITE" id="PS50873"/>
    </source>
</evidence>
<dbReference type="FunFam" id="1.10.420.10:FF:000006">
    <property type="entry name" value="Peroxidase"/>
    <property type="match status" value="1"/>
</dbReference>
<evidence type="ECO:0000256" key="13">
    <source>
        <dbReference type="ARBA" id="ARBA00023324"/>
    </source>
</evidence>
<evidence type="ECO:0000256" key="8">
    <source>
        <dbReference type="ARBA" id="ARBA00023002"/>
    </source>
</evidence>
<dbReference type="PRINTS" id="PR00458">
    <property type="entry name" value="PEROXIDASE"/>
</dbReference>
<evidence type="ECO:0000256" key="18">
    <source>
        <dbReference type="PIRSR" id="PIRSR600823-5"/>
    </source>
</evidence>
<evidence type="ECO:0000256" key="6">
    <source>
        <dbReference type="ARBA" id="ARBA00022723"/>
    </source>
</evidence>
<evidence type="ECO:0000256" key="5">
    <source>
        <dbReference type="ARBA" id="ARBA00022617"/>
    </source>
</evidence>
<dbReference type="InterPro" id="IPR033905">
    <property type="entry name" value="Secretory_peroxidase"/>
</dbReference>
<comment type="catalytic activity">
    <reaction evidence="1 19">
        <text>2 a phenolic donor + H2O2 = 2 a phenolic radical donor + 2 H2O</text>
        <dbReference type="Rhea" id="RHEA:56136"/>
        <dbReference type="ChEBI" id="CHEBI:15377"/>
        <dbReference type="ChEBI" id="CHEBI:16240"/>
        <dbReference type="ChEBI" id="CHEBI:139520"/>
        <dbReference type="ChEBI" id="CHEBI:139521"/>
        <dbReference type="EC" id="1.11.1.7"/>
    </reaction>
</comment>
<comment type="caution">
    <text evidence="21">The sequence shown here is derived from an EMBL/GenBank/DDBJ whole genome shotgun (WGS) entry which is preliminary data.</text>
</comment>
<dbReference type="GO" id="GO:0020037">
    <property type="term" value="F:heme binding"/>
    <property type="evidence" value="ECO:0007669"/>
    <property type="project" value="UniProtKB-UniRule"/>
</dbReference>
<comment type="similarity">
    <text evidence="2">Belongs to the peroxidase family. Ascorbate peroxidase subfamily.</text>
</comment>
<keyword evidence="4 19" id="KW-0575">Peroxidase</keyword>
<dbReference type="EC" id="1.11.1.7" evidence="3 19"/>
<feature type="signal peptide" evidence="19">
    <location>
        <begin position="1"/>
        <end position="19"/>
    </location>
</feature>
<feature type="binding site" evidence="16">
    <location>
        <position position="113"/>
    </location>
    <ligand>
        <name>Ca(2+)</name>
        <dbReference type="ChEBI" id="CHEBI:29108"/>
        <label>1</label>
    </ligand>
</feature>
<dbReference type="GO" id="GO:0046872">
    <property type="term" value="F:metal ion binding"/>
    <property type="evidence" value="ECO:0007669"/>
    <property type="project" value="UniProtKB-UniRule"/>
</dbReference>
<feature type="binding site" evidence="16">
    <location>
        <position position="269"/>
    </location>
    <ligand>
        <name>Ca(2+)</name>
        <dbReference type="ChEBI" id="CHEBI:29108"/>
        <label>2</label>
    </ligand>
</feature>
<dbReference type="PANTHER" id="PTHR31235">
    <property type="entry name" value="PEROXIDASE 25-RELATED"/>
    <property type="match status" value="1"/>
</dbReference>
<dbReference type="Gene3D" id="1.10.420.10">
    <property type="entry name" value="Peroxidase, domain 2"/>
    <property type="match status" value="1"/>
</dbReference>
<dbReference type="GO" id="GO:0005576">
    <property type="term" value="C:extracellular region"/>
    <property type="evidence" value="ECO:0007669"/>
    <property type="project" value="UniProtKB-SubCell"/>
</dbReference>
<dbReference type="GO" id="GO:0006979">
    <property type="term" value="P:response to oxidative stress"/>
    <property type="evidence" value="ECO:0007669"/>
    <property type="project" value="UniProtKB-UniRule"/>
</dbReference>
<evidence type="ECO:0000256" key="3">
    <source>
        <dbReference type="ARBA" id="ARBA00012313"/>
    </source>
</evidence>
<feature type="binding site" evidence="16">
    <location>
        <position position="102"/>
    </location>
    <ligand>
        <name>Ca(2+)</name>
        <dbReference type="ChEBI" id="CHEBI:29108"/>
        <label>1</label>
    </ligand>
</feature>
<feature type="disulfide bond" evidence="18">
    <location>
        <begin position="145"/>
        <end position="352"/>
    </location>
</feature>
<name>A0AAD8TQV3_LOLMU</name>
<feature type="binding site" evidence="16">
    <location>
        <position position="104"/>
    </location>
    <ligand>
        <name>Ca(2+)</name>
        <dbReference type="ChEBI" id="CHEBI:29108"/>
        <label>1</label>
    </ligand>
</feature>
<evidence type="ECO:0000313" key="22">
    <source>
        <dbReference type="Proteomes" id="UP001231189"/>
    </source>
</evidence>
<evidence type="ECO:0000256" key="14">
    <source>
        <dbReference type="PIRSR" id="PIRSR600823-1"/>
    </source>
</evidence>
<keyword evidence="12" id="KW-0873">Pyrrolidone carboxylic acid</keyword>
<keyword evidence="6 16" id="KW-0479">Metal-binding</keyword>
<keyword evidence="19" id="KW-0732">Signal</keyword>
<feature type="binding site" evidence="16">
    <location>
        <position position="274"/>
    </location>
    <ligand>
        <name>Ca(2+)</name>
        <dbReference type="ChEBI" id="CHEBI:29108"/>
        <label>2</label>
    </ligand>
</feature>
<dbReference type="EMBL" id="JAUUTY010000001">
    <property type="protein sequence ID" value="KAK1692151.1"/>
    <property type="molecule type" value="Genomic_DNA"/>
</dbReference>
<feature type="disulfide bond" evidence="18">
    <location>
        <begin position="66"/>
        <end position="139"/>
    </location>
</feature>
<evidence type="ECO:0000256" key="7">
    <source>
        <dbReference type="ARBA" id="ARBA00022837"/>
    </source>
</evidence>
<reference evidence="21" key="1">
    <citation type="submission" date="2023-07" db="EMBL/GenBank/DDBJ databases">
        <title>A chromosome-level genome assembly of Lolium multiflorum.</title>
        <authorList>
            <person name="Chen Y."/>
            <person name="Copetti D."/>
            <person name="Kolliker R."/>
            <person name="Studer B."/>
        </authorList>
    </citation>
    <scope>NUCLEOTIDE SEQUENCE</scope>
    <source>
        <strain evidence="21">02402/16</strain>
        <tissue evidence="21">Leaf</tissue>
    </source>
</reference>
<sequence length="358" mass="38484">MAKLALLAVIASLVGAVSCEFPVYAGYGFPRPNPNLPYRFRPPVYYPPASPAPGLRVGYYTHMGRCPQAEKIVREVVEKATAGEKAGLIRLFFHDCFVQGCDGSVLLSGADTERTAFPNLSLRGFEVIDAAKAALEKACPGVVSCADVVAFAGRDASYSLSSGRINYRVPAGRYDGKVSRAADTFQNLPPPFGDLNLTTAMFAAKGLSQDDMVVLSGAHSIGRSGCSSFPDRLPPAANSSTAMETKLAQQLTRTCSAGSSINVLQDALTPDKLDIQYYTNVLSRNVLFNSDASLTTSSETEGLVEFYAGKRPFLRGKFLGPIQWNHDFEDAMVKMGYIGVKTSAEGEIRNTCAFINKP</sequence>
<comment type="cofactor">
    <cofactor evidence="16 19">
        <name>Ca(2+)</name>
        <dbReference type="ChEBI" id="CHEBI:29108"/>
    </cofactor>
    <text evidence="16 19">Binds 2 calcium ions per subunit.</text>
</comment>
<organism evidence="21 22">
    <name type="scientific">Lolium multiflorum</name>
    <name type="common">Italian ryegrass</name>
    <name type="synonym">Lolium perenne subsp. multiflorum</name>
    <dbReference type="NCBI Taxonomy" id="4521"/>
    <lineage>
        <taxon>Eukaryota</taxon>
        <taxon>Viridiplantae</taxon>
        <taxon>Streptophyta</taxon>
        <taxon>Embryophyta</taxon>
        <taxon>Tracheophyta</taxon>
        <taxon>Spermatophyta</taxon>
        <taxon>Magnoliopsida</taxon>
        <taxon>Liliopsida</taxon>
        <taxon>Poales</taxon>
        <taxon>Poaceae</taxon>
        <taxon>BOP clade</taxon>
        <taxon>Pooideae</taxon>
        <taxon>Poodae</taxon>
        <taxon>Poeae</taxon>
        <taxon>Poeae Chloroplast Group 2 (Poeae type)</taxon>
        <taxon>Loliodinae</taxon>
        <taxon>Loliinae</taxon>
        <taxon>Lolium</taxon>
    </lineage>
</organism>
<keyword evidence="19" id="KW-0964">Secreted</keyword>
<evidence type="ECO:0000256" key="9">
    <source>
        <dbReference type="ARBA" id="ARBA00023004"/>
    </source>
</evidence>
<keyword evidence="10 18" id="KW-1015">Disulfide bond</keyword>
<evidence type="ECO:0000256" key="17">
    <source>
        <dbReference type="PIRSR" id="PIRSR600823-4"/>
    </source>
</evidence>
<keyword evidence="7 16" id="KW-0106">Calcium</keyword>
<comment type="cofactor">
    <cofactor evidence="16 19">
        <name>heme b</name>
        <dbReference type="ChEBI" id="CHEBI:60344"/>
    </cofactor>
    <text evidence="16 19">Binds 1 heme b (iron(II)-protoporphyrin IX) group per subunit.</text>
</comment>
<dbReference type="PRINTS" id="PR00461">
    <property type="entry name" value="PLPEROXIDASE"/>
</dbReference>
<feature type="disulfide bond" evidence="18">
    <location>
        <begin position="226"/>
        <end position="255"/>
    </location>
</feature>
<evidence type="ECO:0000256" key="4">
    <source>
        <dbReference type="ARBA" id="ARBA00022559"/>
    </source>
</evidence>
<comment type="function">
    <text evidence="19">Removal of H(2)O(2), oxidation of toxic reductants, biosynthesis and degradation of lignin, suberization, auxin catabolism, response to environmental stresses such as wounding, pathogen attack and oxidative stress.</text>
</comment>
<feature type="domain" description="Plant heme peroxidase family profile" evidence="20">
    <location>
        <begin position="54"/>
        <end position="356"/>
    </location>
</feature>
<evidence type="ECO:0000256" key="15">
    <source>
        <dbReference type="PIRSR" id="PIRSR600823-2"/>
    </source>
</evidence>
<feature type="binding site" evidence="16">
    <location>
        <position position="95"/>
    </location>
    <ligand>
        <name>Ca(2+)</name>
        <dbReference type="ChEBI" id="CHEBI:29108"/>
        <label>1</label>
    </ligand>
</feature>
<dbReference type="AlphaFoldDB" id="A0AAD8TQV3"/>
<evidence type="ECO:0000256" key="11">
    <source>
        <dbReference type="ARBA" id="ARBA00023180"/>
    </source>
</evidence>
<proteinExistence type="inferred from homology"/>
<feature type="site" description="Transition state stabilizer" evidence="17">
    <location>
        <position position="90"/>
    </location>
</feature>
<dbReference type="PROSITE" id="PS00435">
    <property type="entry name" value="PEROXIDASE_1"/>
    <property type="match status" value="1"/>
</dbReference>
<dbReference type="GO" id="GO:0140825">
    <property type="term" value="F:lactoperoxidase activity"/>
    <property type="evidence" value="ECO:0007669"/>
    <property type="project" value="UniProtKB-EC"/>
</dbReference>
<evidence type="ECO:0000256" key="1">
    <source>
        <dbReference type="ARBA" id="ARBA00000189"/>
    </source>
</evidence>
<evidence type="ECO:0000256" key="12">
    <source>
        <dbReference type="ARBA" id="ARBA00023283"/>
    </source>
</evidence>
<feature type="binding site" evidence="16">
    <location>
        <position position="98"/>
    </location>
    <ligand>
        <name>Ca(2+)</name>
        <dbReference type="ChEBI" id="CHEBI:29108"/>
        <label>1</label>
    </ligand>
</feature>
<dbReference type="InterPro" id="IPR002016">
    <property type="entry name" value="Haem_peroxidase"/>
</dbReference>
<evidence type="ECO:0000256" key="19">
    <source>
        <dbReference type="RuleBase" id="RU362060"/>
    </source>
</evidence>
<dbReference type="Gene3D" id="1.10.520.10">
    <property type="match status" value="1"/>
</dbReference>
<feature type="disulfide bond" evidence="18">
    <location>
        <begin position="96"/>
        <end position="101"/>
    </location>
</feature>
<dbReference type="CDD" id="cd00693">
    <property type="entry name" value="secretory_peroxidase"/>
    <property type="match status" value="1"/>
</dbReference>
<dbReference type="Pfam" id="PF00141">
    <property type="entry name" value="peroxidase"/>
    <property type="match status" value="1"/>
</dbReference>